<gene>
    <name evidence="2" type="ORF">GW534_12665</name>
</gene>
<proteinExistence type="predicted"/>
<evidence type="ECO:0000313" key="3">
    <source>
        <dbReference type="Proteomes" id="UP000743899"/>
    </source>
</evidence>
<feature type="domain" description="VOC" evidence="1">
    <location>
        <begin position="7"/>
        <end position="121"/>
    </location>
</feature>
<keyword evidence="3" id="KW-1185">Reference proteome</keyword>
<dbReference type="Pfam" id="PF00903">
    <property type="entry name" value="Glyoxalase"/>
    <property type="match status" value="1"/>
</dbReference>
<protein>
    <submittedName>
        <fullName evidence="2">Glyoxalase</fullName>
    </submittedName>
</protein>
<comment type="caution">
    <text evidence="2">The sequence shown here is derived from an EMBL/GenBank/DDBJ whole genome shotgun (WGS) entry which is preliminary data.</text>
</comment>
<evidence type="ECO:0000313" key="2">
    <source>
        <dbReference type="EMBL" id="NCU18558.1"/>
    </source>
</evidence>
<dbReference type="Gene3D" id="3.10.180.10">
    <property type="entry name" value="2,3-Dihydroxybiphenyl 1,2-Dioxygenase, domain 1"/>
    <property type="match status" value="1"/>
</dbReference>
<dbReference type="InterPro" id="IPR004360">
    <property type="entry name" value="Glyas_Fos-R_dOase_dom"/>
</dbReference>
<accession>A0ABX0A541</accession>
<dbReference type="Proteomes" id="UP000743899">
    <property type="component" value="Unassembled WGS sequence"/>
</dbReference>
<dbReference type="InterPro" id="IPR037523">
    <property type="entry name" value="VOC_core"/>
</dbReference>
<dbReference type="PANTHER" id="PTHR39175:SF1">
    <property type="entry name" value="FAMILY PROTEIN, PUTATIVE (AFU_ORTHOLOGUE AFUA_3G15060)-RELATED"/>
    <property type="match status" value="1"/>
</dbReference>
<dbReference type="PROSITE" id="PS51819">
    <property type="entry name" value="VOC"/>
    <property type="match status" value="1"/>
</dbReference>
<dbReference type="RefSeq" id="WP_161921387.1">
    <property type="nucleotide sequence ID" value="NZ_JAACYS010000066.1"/>
</dbReference>
<reference evidence="2 3" key="1">
    <citation type="submission" date="2020-01" db="EMBL/GenBank/DDBJ databases">
        <title>A novel Bacillus sp. from Pasinler.</title>
        <authorList>
            <person name="Adiguzel A."/>
            <person name="Ay H."/>
            <person name="Baltaci M.O."/>
        </authorList>
    </citation>
    <scope>NUCLEOTIDE SEQUENCE [LARGE SCALE GENOMIC DNA]</scope>
    <source>
        <strain evidence="2 3">P1</strain>
    </source>
</reference>
<organism evidence="2 3">
    <name type="scientific">Pallidibacillus pasinlerensis</name>
    <dbReference type="NCBI Taxonomy" id="2703818"/>
    <lineage>
        <taxon>Bacteria</taxon>
        <taxon>Bacillati</taxon>
        <taxon>Bacillota</taxon>
        <taxon>Bacilli</taxon>
        <taxon>Bacillales</taxon>
        <taxon>Bacillaceae</taxon>
        <taxon>Pallidibacillus</taxon>
    </lineage>
</organism>
<dbReference type="SUPFAM" id="SSF54593">
    <property type="entry name" value="Glyoxalase/Bleomycin resistance protein/Dihydroxybiphenyl dioxygenase"/>
    <property type="match status" value="1"/>
</dbReference>
<dbReference type="EMBL" id="JAACYS010000066">
    <property type="protein sequence ID" value="NCU18558.1"/>
    <property type="molecule type" value="Genomic_DNA"/>
</dbReference>
<dbReference type="InterPro" id="IPR029068">
    <property type="entry name" value="Glyas_Bleomycin-R_OHBP_Dase"/>
</dbReference>
<name>A0ABX0A541_9BACI</name>
<evidence type="ECO:0000259" key="1">
    <source>
        <dbReference type="PROSITE" id="PS51819"/>
    </source>
</evidence>
<sequence length="124" mass="13901">MTVALVSLDHVQLAAPKGSESKAIEFYNGILGLPVVKRPETLEKNGGVWFSNGVINLHIGIEEPFIPAKKAHPAFVVEDLEKTKQILNEKSVPFKEDFLLPGANRIYVHDPFGNRIELLEWKKK</sequence>
<dbReference type="PANTHER" id="PTHR39175">
    <property type="entry name" value="FAMILY PROTEIN, PUTATIVE (AFU_ORTHOLOGUE AFUA_3G15060)-RELATED"/>
    <property type="match status" value="1"/>
</dbReference>